<keyword evidence="3" id="KW-1185">Reference proteome</keyword>
<feature type="chain" id="PRO_5040827577" evidence="1">
    <location>
        <begin position="18"/>
        <end position="137"/>
    </location>
</feature>
<dbReference type="EMBL" id="CAOQHR010000013">
    <property type="protein sequence ID" value="CAI6342212.1"/>
    <property type="molecule type" value="Genomic_DNA"/>
</dbReference>
<feature type="signal peptide" evidence="1">
    <location>
        <begin position="1"/>
        <end position="17"/>
    </location>
</feature>
<name>A0A9W4UWX4_9PLEO</name>
<evidence type="ECO:0000313" key="3">
    <source>
        <dbReference type="Proteomes" id="UP001152607"/>
    </source>
</evidence>
<reference evidence="2" key="1">
    <citation type="submission" date="2023-01" db="EMBL/GenBank/DDBJ databases">
        <authorList>
            <person name="Van Ghelder C."/>
            <person name="Rancurel C."/>
        </authorList>
    </citation>
    <scope>NUCLEOTIDE SEQUENCE</scope>
    <source>
        <strain evidence="2">CNCM I-4278</strain>
    </source>
</reference>
<proteinExistence type="predicted"/>
<sequence length="137" mass="14974">MKLSALIILASPLLAFAAPANTAVANDVAIARDDRCEIDAWRDSNWSKGGLQRYRVKFRTKGVDAKKACDYYKCHGMSWRQCWVDENGDAIADGNYAKGPGGLTAHKSCMKFAKQAFAAQNSCHCVGDFCKGATKFD</sequence>
<organism evidence="2 3">
    <name type="scientific">Periconia digitata</name>
    <dbReference type="NCBI Taxonomy" id="1303443"/>
    <lineage>
        <taxon>Eukaryota</taxon>
        <taxon>Fungi</taxon>
        <taxon>Dikarya</taxon>
        <taxon>Ascomycota</taxon>
        <taxon>Pezizomycotina</taxon>
        <taxon>Dothideomycetes</taxon>
        <taxon>Pleosporomycetidae</taxon>
        <taxon>Pleosporales</taxon>
        <taxon>Massarineae</taxon>
        <taxon>Periconiaceae</taxon>
        <taxon>Periconia</taxon>
    </lineage>
</organism>
<gene>
    <name evidence="2" type="ORF">PDIGIT_LOCUS15417</name>
</gene>
<dbReference type="Proteomes" id="UP001152607">
    <property type="component" value="Unassembled WGS sequence"/>
</dbReference>
<keyword evidence="1" id="KW-0732">Signal</keyword>
<dbReference type="AlphaFoldDB" id="A0A9W4UWX4"/>
<evidence type="ECO:0000313" key="2">
    <source>
        <dbReference type="EMBL" id="CAI6342212.1"/>
    </source>
</evidence>
<accession>A0A9W4UWX4</accession>
<protein>
    <submittedName>
        <fullName evidence="2">Uncharacterized protein</fullName>
    </submittedName>
</protein>
<comment type="caution">
    <text evidence="2">The sequence shown here is derived from an EMBL/GenBank/DDBJ whole genome shotgun (WGS) entry which is preliminary data.</text>
</comment>
<evidence type="ECO:0000256" key="1">
    <source>
        <dbReference type="SAM" id="SignalP"/>
    </source>
</evidence>